<evidence type="ECO:0000256" key="7">
    <source>
        <dbReference type="HAMAP-Rule" id="MF_01416"/>
    </source>
</evidence>
<dbReference type="NCBIfam" id="TIGR01145">
    <property type="entry name" value="ATP_synt_delta"/>
    <property type="match status" value="1"/>
</dbReference>
<accession>A0AAE3TBL0</accession>
<keyword evidence="6 7" id="KW-0066">ATP synthesis</keyword>
<evidence type="ECO:0000256" key="2">
    <source>
        <dbReference type="ARBA" id="ARBA00022448"/>
    </source>
</evidence>
<reference evidence="8" key="1">
    <citation type="submission" date="2023-03" db="EMBL/GenBank/DDBJ databases">
        <title>Stygiobacter electus gen. nov., sp. nov., facultatively anaerobic thermotolerant bacterium of the class Ignavibacteria from a well of Yessentuki mineral water deposit.</title>
        <authorList>
            <person name="Podosokorskaya O.A."/>
            <person name="Elcheninov A.G."/>
            <person name="Petrova N.F."/>
            <person name="Zavarzina D.G."/>
            <person name="Kublanov I.V."/>
            <person name="Merkel A.Y."/>
        </authorList>
    </citation>
    <scope>NUCLEOTIDE SEQUENCE</scope>
    <source>
        <strain evidence="8">09-Me</strain>
    </source>
</reference>
<evidence type="ECO:0000313" key="8">
    <source>
        <dbReference type="EMBL" id="MDF1610920.1"/>
    </source>
</evidence>
<dbReference type="HAMAP" id="MF_01416">
    <property type="entry name" value="ATP_synth_delta_bact"/>
    <property type="match status" value="1"/>
</dbReference>
<keyword evidence="3 7" id="KW-0375">Hydrogen ion transport</keyword>
<keyword evidence="4 7" id="KW-0406">Ion transport</keyword>
<organism evidence="8 9">
    <name type="scientific">Stygiobacter electus</name>
    <dbReference type="NCBI Taxonomy" id="3032292"/>
    <lineage>
        <taxon>Bacteria</taxon>
        <taxon>Pseudomonadati</taxon>
        <taxon>Ignavibacteriota</taxon>
        <taxon>Ignavibacteria</taxon>
        <taxon>Ignavibacteriales</taxon>
        <taxon>Melioribacteraceae</taxon>
        <taxon>Stygiobacter</taxon>
    </lineage>
</organism>
<dbReference type="InterPro" id="IPR026015">
    <property type="entry name" value="ATP_synth_OSCP/delta_N_sf"/>
</dbReference>
<evidence type="ECO:0000256" key="4">
    <source>
        <dbReference type="ARBA" id="ARBA00023065"/>
    </source>
</evidence>
<comment type="function">
    <text evidence="7">F(1)F(0) ATP synthase produces ATP from ADP in the presence of a proton or sodium gradient. F-type ATPases consist of two structural domains, F(1) containing the extramembraneous catalytic core and F(0) containing the membrane proton channel, linked together by a central stalk and a peripheral stalk. During catalysis, ATP synthesis in the catalytic domain of F(1) is coupled via a rotary mechanism of the central stalk subunits to proton translocation.</text>
</comment>
<evidence type="ECO:0000313" key="9">
    <source>
        <dbReference type="Proteomes" id="UP001221302"/>
    </source>
</evidence>
<dbReference type="SUPFAM" id="SSF47928">
    <property type="entry name" value="N-terminal domain of the delta subunit of the F1F0-ATP synthase"/>
    <property type="match status" value="1"/>
</dbReference>
<dbReference type="Gene3D" id="1.10.520.20">
    <property type="entry name" value="N-terminal domain of the delta subunit of the F1F0-ATP synthase"/>
    <property type="match status" value="1"/>
</dbReference>
<gene>
    <name evidence="7 8" type="primary">atpH</name>
    <name evidence="8" type="ORF">P0M35_02045</name>
</gene>
<comment type="caution">
    <text evidence="8">The sequence shown here is derived from an EMBL/GenBank/DDBJ whole genome shotgun (WGS) entry which is preliminary data.</text>
</comment>
<keyword evidence="7" id="KW-0139">CF(1)</keyword>
<dbReference type="PANTHER" id="PTHR11910">
    <property type="entry name" value="ATP SYNTHASE DELTA CHAIN"/>
    <property type="match status" value="1"/>
</dbReference>
<comment type="subcellular location">
    <subcellularLocation>
        <location evidence="7">Cell membrane</location>
        <topology evidence="7">Peripheral membrane protein</topology>
    </subcellularLocation>
    <subcellularLocation>
        <location evidence="1">Membrane</location>
    </subcellularLocation>
</comment>
<evidence type="ECO:0000256" key="1">
    <source>
        <dbReference type="ARBA" id="ARBA00004370"/>
    </source>
</evidence>
<comment type="similarity">
    <text evidence="7">Belongs to the ATPase delta chain family.</text>
</comment>
<proteinExistence type="inferred from homology"/>
<comment type="function">
    <text evidence="7">This protein is part of the stalk that links CF(0) to CF(1). It either transmits conformational changes from CF(0) to CF(1) or is implicated in proton conduction.</text>
</comment>
<dbReference type="AlphaFoldDB" id="A0AAE3TBL0"/>
<dbReference type="Proteomes" id="UP001221302">
    <property type="component" value="Unassembled WGS sequence"/>
</dbReference>
<protein>
    <recommendedName>
        <fullName evidence="7">ATP synthase subunit delta</fullName>
    </recommendedName>
    <alternativeName>
        <fullName evidence="7">ATP synthase F(1) sector subunit delta</fullName>
    </alternativeName>
    <alternativeName>
        <fullName evidence="7">F-type ATPase subunit delta</fullName>
        <shortName evidence="7">F-ATPase subunit delta</shortName>
    </alternativeName>
</protein>
<keyword evidence="5 7" id="KW-0472">Membrane</keyword>
<name>A0AAE3TBL0_9BACT</name>
<dbReference type="RefSeq" id="WP_321534686.1">
    <property type="nucleotide sequence ID" value="NZ_JARGDL010000002.1"/>
</dbReference>
<dbReference type="EMBL" id="JARGDL010000002">
    <property type="protein sequence ID" value="MDF1610920.1"/>
    <property type="molecule type" value="Genomic_DNA"/>
</dbReference>
<evidence type="ECO:0000256" key="3">
    <source>
        <dbReference type="ARBA" id="ARBA00022781"/>
    </source>
</evidence>
<dbReference type="Pfam" id="PF00213">
    <property type="entry name" value="OSCP"/>
    <property type="match status" value="1"/>
</dbReference>
<dbReference type="GO" id="GO:0046933">
    <property type="term" value="F:proton-transporting ATP synthase activity, rotational mechanism"/>
    <property type="evidence" value="ECO:0007669"/>
    <property type="project" value="UniProtKB-UniRule"/>
</dbReference>
<keyword evidence="2 7" id="KW-0813">Transport</keyword>
<dbReference type="GO" id="GO:0045259">
    <property type="term" value="C:proton-transporting ATP synthase complex"/>
    <property type="evidence" value="ECO:0007669"/>
    <property type="project" value="UniProtKB-KW"/>
</dbReference>
<dbReference type="SUPFAM" id="SSF160527">
    <property type="entry name" value="V-type ATPase subunit E-like"/>
    <property type="match status" value="1"/>
</dbReference>
<evidence type="ECO:0000256" key="5">
    <source>
        <dbReference type="ARBA" id="ARBA00023136"/>
    </source>
</evidence>
<dbReference type="InterPro" id="IPR000711">
    <property type="entry name" value="ATPase_OSCP/dsu"/>
</dbReference>
<keyword evidence="9" id="KW-1185">Reference proteome</keyword>
<evidence type="ECO:0000256" key="6">
    <source>
        <dbReference type="ARBA" id="ARBA00023310"/>
    </source>
</evidence>
<dbReference type="GO" id="GO:0005886">
    <property type="term" value="C:plasma membrane"/>
    <property type="evidence" value="ECO:0007669"/>
    <property type="project" value="UniProtKB-SubCell"/>
</dbReference>
<dbReference type="PRINTS" id="PR00125">
    <property type="entry name" value="ATPASEDELTA"/>
</dbReference>
<sequence>MSVFRVSYRYANSLMQLAVEKNIYQKVADDADLVFNSLNQSKEIKAVLKSPVIKTDLKKNLLKEIFSNKISKEVQSFIDFVIQKNREDILIDIFKEFLVLCDKKDGILRANVKTAVEIDESLKNKIKEKLETKTKQRVFANYSIDPKLIGGFIVEVEDQVFDASIKHKLKLLRKKFSEEISIN</sequence>
<keyword evidence="7" id="KW-1003">Cell membrane</keyword>